<organism evidence="6 7">
    <name type="scientific">Halorubrum persicum</name>
    <dbReference type="NCBI Taxonomy" id="1383844"/>
    <lineage>
        <taxon>Archaea</taxon>
        <taxon>Methanobacteriati</taxon>
        <taxon>Methanobacteriota</taxon>
        <taxon>Stenosarchaea group</taxon>
        <taxon>Halobacteria</taxon>
        <taxon>Halobacteriales</taxon>
        <taxon>Haloferacaceae</taxon>
        <taxon>Halorubrum</taxon>
    </lineage>
</organism>
<dbReference type="SMART" id="SM00086">
    <property type="entry name" value="PAC"/>
    <property type="match status" value="1"/>
</dbReference>
<name>A0A2G1WFG5_9EURY</name>
<dbReference type="PANTHER" id="PTHR47429">
    <property type="entry name" value="PROTEIN TWIN LOV 1"/>
    <property type="match status" value="1"/>
</dbReference>
<dbReference type="NCBIfam" id="TIGR00229">
    <property type="entry name" value="sensory_box"/>
    <property type="match status" value="1"/>
</dbReference>
<dbReference type="InterPro" id="IPR001610">
    <property type="entry name" value="PAC"/>
</dbReference>
<evidence type="ECO:0000256" key="2">
    <source>
        <dbReference type="ARBA" id="ARBA00022643"/>
    </source>
</evidence>
<evidence type="ECO:0000313" key="6">
    <source>
        <dbReference type="EMBL" id="PHQ37744.1"/>
    </source>
</evidence>
<dbReference type="CDD" id="cd00130">
    <property type="entry name" value="PAS"/>
    <property type="match status" value="1"/>
</dbReference>
<reference evidence="6 7" key="1">
    <citation type="journal article" date="2014" name="Front. Microbiol.">
        <title>Population and genomic analysis of the genus Halorubrum.</title>
        <authorList>
            <person name="Fullmer M.S."/>
            <person name="Soucy S.M."/>
            <person name="Swithers K.S."/>
            <person name="Makkay A.M."/>
            <person name="Wheeler R."/>
            <person name="Ventosa A."/>
            <person name="Gogarten J.P."/>
            <person name="Papke R.T."/>
        </authorList>
    </citation>
    <scope>NUCLEOTIDE SEQUENCE [LARGE SCALE GENOMIC DNA]</scope>
    <source>
        <strain evidence="6 7">C49</strain>
    </source>
</reference>
<dbReference type="SUPFAM" id="SSF55785">
    <property type="entry name" value="PYP-like sensor domain (PAS domain)"/>
    <property type="match status" value="1"/>
</dbReference>
<feature type="domain" description="PAC" evidence="5">
    <location>
        <begin position="229"/>
        <end position="283"/>
    </location>
</feature>
<comment type="caution">
    <text evidence="6">The sequence shown here is derived from an EMBL/GenBank/DDBJ whole genome shotgun (WGS) entry which is preliminary data.</text>
</comment>
<dbReference type="InterPro" id="IPR035965">
    <property type="entry name" value="PAS-like_dom_sf"/>
</dbReference>
<keyword evidence="6" id="KW-0808">Transferase</keyword>
<dbReference type="OrthoDB" id="230688at2157"/>
<protein>
    <submittedName>
        <fullName evidence="6">PAS domain-containing sensor histidine kinase</fullName>
    </submittedName>
</protein>
<dbReference type="Gene3D" id="3.30.565.10">
    <property type="entry name" value="Histidine kinase-like ATPase, C-terminal domain"/>
    <property type="match status" value="1"/>
</dbReference>
<dbReference type="SMART" id="SM00387">
    <property type="entry name" value="HATPase_c"/>
    <property type="match status" value="1"/>
</dbReference>
<sequence length="494" mass="55796">MPPGPVGTATGAPSGEPLEPDEEVRILLFMQPGRDRDLVADALGERYQIETGVEPSAVESAFDCCIFDTETFVRVAEAIEARRERASPAFLPFVLLASGDTARETTEAAWDRVDDIIELPVRRRALRTRIGNLIERRYTTLQLANREQRLSAAIEELRKKEQAMDEAPMGITLANPGEENNPLTYVNEEFERLTGYGPEMLGKDCRFLQGEETSPATTAAIREAIDDERPISTDILNYRANGQKFWNRLIVAPIHDEDGDVTRFVGFQMDITDRKIRERRLEVMSRVLNHNLRNKMNLIEGYTDLLRGDPDEEQRQKSLEVIRETTDDLMGIAEAVRKIEHTFSGSELGEAEVDLRDRFSELLSQMADQYPDATFELSLPDDDSLSVSVVGLQTAIEEAVENAVKHNDGPNPTVWIRVERRDEEWIEIEIEDDGPGIPEHETHVLDRGETSLKHADRLGIWLMYWVVNKAGGEFWVESSEGNGTLLRMTVPAHP</sequence>
<dbReference type="PROSITE" id="PS50113">
    <property type="entry name" value="PAC"/>
    <property type="match status" value="1"/>
</dbReference>
<dbReference type="InterPro" id="IPR036890">
    <property type="entry name" value="HATPase_C_sf"/>
</dbReference>
<dbReference type="Proteomes" id="UP000222824">
    <property type="component" value="Unassembled WGS sequence"/>
</dbReference>
<evidence type="ECO:0000256" key="3">
    <source>
        <dbReference type="ARBA" id="ARBA00022991"/>
    </source>
</evidence>
<dbReference type="GO" id="GO:0000155">
    <property type="term" value="F:phosphorelay sensor kinase activity"/>
    <property type="evidence" value="ECO:0007669"/>
    <property type="project" value="InterPro"/>
</dbReference>
<accession>A0A2G1WFG5</accession>
<proteinExistence type="predicted"/>
<dbReference type="Pfam" id="PF13426">
    <property type="entry name" value="PAS_9"/>
    <property type="match status" value="1"/>
</dbReference>
<dbReference type="EMBL" id="NHOA01000145">
    <property type="protein sequence ID" value="PHQ37744.1"/>
    <property type="molecule type" value="Genomic_DNA"/>
</dbReference>
<dbReference type="Gene3D" id="3.30.450.20">
    <property type="entry name" value="PAS domain"/>
    <property type="match status" value="1"/>
</dbReference>
<dbReference type="InterPro" id="IPR000700">
    <property type="entry name" value="PAS-assoc_C"/>
</dbReference>
<keyword evidence="6" id="KW-0418">Kinase</keyword>
<keyword evidence="2" id="KW-0288">FMN</keyword>
<evidence type="ECO:0000259" key="5">
    <source>
        <dbReference type="PROSITE" id="PS50113"/>
    </source>
</evidence>
<dbReference type="AlphaFoldDB" id="A0A2G1WFG5"/>
<dbReference type="InterPro" id="IPR036097">
    <property type="entry name" value="HisK_dim/P_sf"/>
</dbReference>
<keyword evidence="1" id="KW-0285">Flavoprotein</keyword>
<keyword evidence="7" id="KW-1185">Reference proteome</keyword>
<dbReference type="PANTHER" id="PTHR47429:SF2">
    <property type="entry name" value="PROTEIN TWIN LOV 1"/>
    <property type="match status" value="1"/>
</dbReference>
<dbReference type="Pfam" id="PF02518">
    <property type="entry name" value="HATPase_c"/>
    <property type="match status" value="1"/>
</dbReference>
<dbReference type="InterPro" id="IPR003594">
    <property type="entry name" value="HATPase_dom"/>
</dbReference>
<dbReference type="PROSITE" id="PS50109">
    <property type="entry name" value="HIS_KIN"/>
    <property type="match status" value="1"/>
</dbReference>
<dbReference type="SUPFAM" id="SSF55874">
    <property type="entry name" value="ATPase domain of HSP90 chaperone/DNA topoisomerase II/histidine kinase"/>
    <property type="match status" value="1"/>
</dbReference>
<evidence type="ECO:0000313" key="7">
    <source>
        <dbReference type="Proteomes" id="UP000222824"/>
    </source>
</evidence>
<evidence type="ECO:0000259" key="4">
    <source>
        <dbReference type="PROSITE" id="PS50109"/>
    </source>
</evidence>
<feature type="domain" description="Histidine kinase" evidence="4">
    <location>
        <begin position="287"/>
        <end position="494"/>
    </location>
</feature>
<keyword evidence="3" id="KW-0157">Chromophore</keyword>
<dbReference type="InterPro" id="IPR005467">
    <property type="entry name" value="His_kinase_dom"/>
</dbReference>
<dbReference type="RefSeq" id="WP_099256444.1">
    <property type="nucleotide sequence ID" value="NZ_NHOA01000145.1"/>
</dbReference>
<evidence type="ECO:0000256" key="1">
    <source>
        <dbReference type="ARBA" id="ARBA00022630"/>
    </source>
</evidence>
<gene>
    <name evidence="6" type="ORF">DJ69_15435</name>
</gene>
<dbReference type="InterPro" id="IPR000014">
    <property type="entry name" value="PAS"/>
</dbReference>
<dbReference type="PRINTS" id="PR00344">
    <property type="entry name" value="BCTRLSENSOR"/>
</dbReference>
<dbReference type="InterPro" id="IPR004358">
    <property type="entry name" value="Sig_transdc_His_kin-like_C"/>
</dbReference>
<dbReference type="SUPFAM" id="SSF47384">
    <property type="entry name" value="Homodimeric domain of signal transducing histidine kinase"/>
    <property type="match status" value="1"/>
</dbReference>